<dbReference type="EMBL" id="CM027688">
    <property type="protein sequence ID" value="KAG0517906.1"/>
    <property type="molecule type" value="Genomic_DNA"/>
</dbReference>
<dbReference type="OMA" id="AFYHAIY"/>
<dbReference type="AlphaFoldDB" id="A0A921QA62"/>
<protein>
    <submittedName>
        <fullName evidence="2">Uncharacterized protein</fullName>
    </submittedName>
</protein>
<dbReference type="Proteomes" id="UP000807115">
    <property type="component" value="Chromosome 9"/>
</dbReference>
<comment type="caution">
    <text evidence="2">The sequence shown here is derived from an EMBL/GenBank/DDBJ whole genome shotgun (WGS) entry which is preliminary data.</text>
</comment>
<evidence type="ECO:0000313" key="2">
    <source>
        <dbReference type="EMBL" id="KAG0517906.1"/>
    </source>
</evidence>
<sequence length="174" mass="19334">MGQGAAKAKQGGEDAAQKTPEKEDAKKAQKSSDANALIEFMKKNYDAKVKNVTEFDEFYHAIYDLIEKFCEQRGQLQYRIPSKDDLKKKYQDFHRARGNVTAEEFEKIAREILKIDSFTFGKAAIDMLVILFGAPVCALLAKRVVPGLKAISDDIVIPAATSGAVVYLVKSNKI</sequence>
<name>A0A921QA62_SORBI</name>
<dbReference type="InterPro" id="IPR057196">
    <property type="entry name" value="DUF7874"/>
</dbReference>
<gene>
    <name evidence="2" type="ORF">BDA96_09G129100</name>
</gene>
<feature type="compositionally biased region" description="Basic and acidic residues" evidence="1">
    <location>
        <begin position="10"/>
        <end position="27"/>
    </location>
</feature>
<dbReference type="Pfam" id="PF25284">
    <property type="entry name" value="DUF7874"/>
    <property type="match status" value="1"/>
</dbReference>
<evidence type="ECO:0000256" key="1">
    <source>
        <dbReference type="SAM" id="MobiDB-lite"/>
    </source>
</evidence>
<dbReference type="PANTHER" id="PTHR37216:SF4">
    <property type="entry name" value="EF-HAND DOMAIN-CONTAINING PROTEIN"/>
    <property type="match status" value="1"/>
</dbReference>
<organism evidence="2 3">
    <name type="scientific">Sorghum bicolor</name>
    <name type="common">Sorghum</name>
    <name type="synonym">Sorghum vulgare</name>
    <dbReference type="NCBI Taxonomy" id="4558"/>
    <lineage>
        <taxon>Eukaryota</taxon>
        <taxon>Viridiplantae</taxon>
        <taxon>Streptophyta</taxon>
        <taxon>Embryophyta</taxon>
        <taxon>Tracheophyta</taxon>
        <taxon>Spermatophyta</taxon>
        <taxon>Magnoliopsida</taxon>
        <taxon>Liliopsida</taxon>
        <taxon>Poales</taxon>
        <taxon>Poaceae</taxon>
        <taxon>PACMAD clade</taxon>
        <taxon>Panicoideae</taxon>
        <taxon>Andropogonodae</taxon>
        <taxon>Andropogoneae</taxon>
        <taxon>Sorghinae</taxon>
        <taxon>Sorghum</taxon>
    </lineage>
</organism>
<dbReference type="OrthoDB" id="785636at2759"/>
<proteinExistence type="predicted"/>
<feature type="region of interest" description="Disordered" evidence="1">
    <location>
        <begin position="1"/>
        <end position="32"/>
    </location>
</feature>
<dbReference type="Gramene" id="EES18155">
    <property type="protein sequence ID" value="EES18155"/>
    <property type="gene ID" value="SORBI_3009G123000"/>
</dbReference>
<accession>A0A921QA62</accession>
<evidence type="ECO:0000313" key="3">
    <source>
        <dbReference type="Proteomes" id="UP000807115"/>
    </source>
</evidence>
<reference evidence="2" key="1">
    <citation type="journal article" date="2019" name="BMC Genomics">
        <title>A new reference genome for Sorghum bicolor reveals high levels of sequence similarity between sweet and grain genotypes: implications for the genetics of sugar metabolism.</title>
        <authorList>
            <person name="Cooper E.A."/>
            <person name="Brenton Z.W."/>
            <person name="Flinn B.S."/>
            <person name="Jenkins J."/>
            <person name="Shu S."/>
            <person name="Flowers D."/>
            <person name="Luo F."/>
            <person name="Wang Y."/>
            <person name="Xia P."/>
            <person name="Barry K."/>
            <person name="Daum C."/>
            <person name="Lipzen A."/>
            <person name="Yoshinaga Y."/>
            <person name="Schmutz J."/>
            <person name="Saski C."/>
            <person name="Vermerris W."/>
            <person name="Kresovich S."/>
        </authorList>
    </citation>
    <scope>NUCLEOTIDE SEQUENCE</scope>
</reference>
<dbReference type="KEGG" id="sbi:8076834"/>
<dbReference type="PANTHER" id="PTHR37216">
    <property type="entry name" value="EXPRESSED PROTEIN"/>
    <property type="match status" value="1"/>
</dbReference>
<reference evidence="2" key="2">
    <citation type="submission" date="2020-10" db="EMBL/GenBank/DDBJ databases">
        <authorList>
            <person name="Cooper E.A."/>
            <person name="Brenton Z.W."/>
            <person name="Flinn B.S."/>
            <person name="Jenkins J."/>
            <person name="Shu S."/>
            <person name="Flowers D."/>
            <person name="Luo F."/>
            <person name="Wang Y."/>
            <person name="Xia P."/>
            <person name="Barry K."/>
            <person name="Daum C."/>
            <person name="Lipzen A."/>
            <person name="Yoshinaga Y."/>
            <person name="Schmutz J."/>
            <person name="Saski C."/>
            <person name="Vermerris W."/>
            <person name="Kresovich S."/>
        </authorList>
    </citation>
    <scope>NUCLEOTIDE SEQUENCE</scope>
</reference>